<organism evidence="2 3">
    <name type="scientific">Leptotrombidium deliense</name>
    <dbReference type="NCBI Taxonomy" id="299467"/>
    <lineage>
        <taxon>Eukaryota</taxon>
        <taxon>Metazoa</taxon>
        <taxon>Ecdysozoa</taxon>
        <taxon>Arthropoda</taxon>
        <taxon>Chelicerata</taxon>
        <taxon>Arachnida</taxon>
        <taxon>Acari</taxon>
        <taxon>Acariformes</taxon>
        <taxon>Trombidiformes</taxon>
        <taxon>Prostigmata</taxon>
        <taxon>Anystina</taxon>
        <taxon>Parasitengona</taxon>
        <taxon>Trombiculoidea</taxon>
        <taxon>Trombiculidae</taxon>
        <taxon>Leptotrombidium</taxon>
    </lineage>
</organism>
<reference evidence="2 3" key="1">
    <citation type="journal article" date="2018" name="Gigascience">
        <title>Genomes of trombidid mites reveal novel predicted allergens and laterally-transferred genes associated with secondary metabolism.</title>
        <authorList>
            <person name="Dong X."/>
            <person name="Chaisiri K."/>
            <person name="Xia D."/>
            <person name="Armstrong S.D."/>
            <person name="Fang Y."/>
            <person name="Donnelly M.J."/>
            <person name="Kadowaki T."/>
            <person name="McGarry J.W."/>
            <person name="Darby A.C."/>
            <person name="Makepeace B.L."/>
        </authorList>
    </citation>
    <scope>NUCLEOTIDE SEQUENCE [LARGE SCALE GENOMIC DNA]</scope>
    <source>
        <strain evidence="2">UoL-UT</strain>
    </source>
</reference>
<dbReference type="PANTHER" id="PTHR46333:SF2">
    <property type="entry name" value="CYTOKINESIS PROTEIN 3"/>
    <property type="match status" value="1"/>
</dbReference>
<evidence type="ECO:0000313" key="2">
    <source>
        <dbReference type="EMBL" id="RWS00097.1"/>
    </source>
</evidence>
<evidence type="ECO:0000259" key="1">
    <source>
        <dbReference type="SMART" id="SM00460"/>
    </source>
</evidence>
<dbReference type="GO" id="GO:0005737">
    <property type="term" value="C:cytoplasm"/>
    <property type="evidence" value="ECO:0007669"/>
    <property type="project" value="TreeGrafter"/>
</dbReference>
<dbReference type="InterPro" id="IPR052557">
    <property type="entry name" value="CAP/Cytokinesis_protein"/>
</dbReference>
<dbReference type="STRING" id="299467.A0A443QAN8"/>
<sequence length="121" mass="14049">MGVNMTSNEILTVKEGVCKDYCQLFGDMCRAAGIRVKRIQGFAKGHEYRPGHQFKVGEDLTHTWNAAYVFGTWRFVDPTWGTGYNTALSFQKKLNEHFFFTDPESMCWTHFPYDDLEANYE</sequence>
<dbReference type="SUPFAM" id="SSF54001">
    <property type="entry name" value="Cysteine proteinases"/>
    <property type="match status" value="1"/>
</dbReference>
<dbReference type="OrthoDB" id="6129702at2759"/>
<proteinExistence type="predicted"/>
<dbReference type="Pfam" id="PF01841">
    <property type="entry name" value="Transglut_core"/>
    <property type="match status" value="1"/>
</dbReference>
<name>A0A443QAN8_9ACAR</name>
<accession>A0A443QAN8</accession>
<evidence type="ECO:0000313" key="3">
    <source>
        <dbReference type="Proteomes" id="UP000288716"/>
    </source>
</evidence>
<dbReference type="InterPro" id="IPR038765">
    <property type="entry name" value="Papain-like_cys_pep_sf"/>
</dbReference>
<keyword evidence="3" id="KW-1185">Reference proteome</keyword>
<feature type="non-terminal residue" evidence="2">
    <location>
        <position position="121"/>
    </location>
</feature>
<feature type="domain" description="Transglutaminase-like" evidence="1">
    <location>
        <begin position="10"/>
        <end position="80"/>
    </location>
</feature>
<dbReference type="SMART" id="SM00460">
    <property type="entry name" value="TGc"/>
    <property type="match status" value="1"/>
</dbReference>
<dbReference type="InterPro" id="IPR002931">
    <property type="entry name" value="Transglutaminase-like"/>
</dbReference>
<protein>
    <recommendedName>
        <fullName evidence="1">Transglutaminase-like domain-containing protein</fullName>
    </recommendedName>
</protein>
<dbReference type="PANTHER" id="PTHR46333">
    <property type="entry name" value="CYTOKINESIS PROTEIN 3"/>
    <property type="match status" value="1"/>
</dbReference>
<dbReference type="Proteomes" id="UP000288716">
    <property type="component" value="Unassembled WGS sequence"/>
</dbReference>
<comment type="caution">
    <text evidence="2">The sequence shown here is derived from an EMBL/GenBank/DDBJ whole genome shotgun (WGS) entry which is preliminary data.</text>
</comment>
<dbReference type="VEuPathDB" id="VectorBase:LDEU014506"/>
<dbReference type="AlphaFoldDB" id="A0A443QAN8"/>
<dbReference type="Gene3D" id="3.10.620.30">
    <property type="match status" value="1"/>
</dbReference>
<gene>
    <name evidence="2" type="ORF">B4U80_12652</name>
</gene>
<dbReference type="EMBL" id="NCKV01060919">
    <property type="protein sequence ID" value="RWS00097.1"/>
    <property type="molecule type" value="Genomic_DNA"/>
</dbReference>